<gene>
    <name evidence="1" type="primary">CP</name>
</gene>
<accession>A0A4D6IZZ2</accession>
<reference evidence="1" key="1">
    <citation type="submission" date="2018-03" db="EMBL/GenBank/DDBJ databases">
        <title>Novel CRESS-DNA viruses found in patient with diarrhea of unknown etiology.</title>
        <authorList>
            <person name="Ashworth J.L."/>
            <person name="Robertson G.S."/>
            <person name="Lu L."/>
            <person name="Perry M."/>
            <person name="Bogaardt C."/>
            <person name="Ivens A."/>
            <person name="My Phuc T."/>
            <person name="Rabaa M.A."/>
            <person name="Tri Tue N."/>
            <person name="Pham Thi Thanh T."/>
            <person name="Hong Anh P."/>
            <person name="Baker S."/>
            <person name="Woolhouse M.E.J."/>
        </authorList>
    </citation>
    <scope>NUCLEOTIDE SEQUENCE</scope>
    <source>
        <strain evidence="1">16806x66_211</strain>
    </source>
</reference>
<dbReference type="InterPro" id="IPR057000">
    <property type="entry name" value="Smaco_capsid"/>
</dbReference>
<evidence type="ECO:0000313" key="1">
    <source>
        <dbReference type="EMBL" id="QCC72678.1"/>
    </source>
</evidence>
<organism evidence="1">
    <name type="scientific">Cressdnaviricota sp</name>
    <dbReference type="NCBI Taxonomy" id="2748378"/>
    <lineage>
        <taxon>Viruses</taxon>
        <taxon>Monodnaviria</taxon>
        <taxon>Shotokuvirae</taxon>
        <taxon>Cressdnaviricota</taxon>
    </lineage>
</organism>
<name>A0A4D6IZZ2_9VIRU</name>
<protein>
    <submittedName>
        <fullName evidence="1">Capsid protein</fullName>
    </submittedName>
</protein>
<dbReference type="Pfam" id="PF23784">
    <property type="entry name" value="Smaco_capsid"/>
    <property type="match status" value="1"/>
</dbReference>
<proteinExistence type="predicted"/>
<sequence>MIVVSSTTLRSRSPMPIERNSGENMATNYAKASYDEVYDFGTKSGQVTVIGIHTPSVEAGVVNRATPYQMLSGFFNQFRKFRYKGARVTIVPAAQLPADPLQVSFEAGQPTIDPRDLLNPVLFHGCHGESLAQALDSILGDGSASSGAHSFDTPSLDVDEKAIAQSLIANEYYSALTDKTWRKFGVQTPARLPDLYPLVWNAGTTFPMMGKTGMMDSFSVIEKLSNQLKAAGQAGLDADEIHSGMFFNPPMEWRANLDGGTGQNYHAQRFLSIGVKRLGWLPTYVSNVVTNEGTIDSPVVPSPLLPKLYMGVLMFPPSYTQELYFRMTITHYFEFKDFMGVSMGTGLPVNPYYENLPEIGTRVANSIDTLDPDADNIVLSSQGVH</sequence>
<dbReference type="EMBL" id="MH111087">
    <property type="protein sequence ID" value="QCC72678.1"/>
    <property type="molecule type" value="Genomic_DNA"/>
</dbReference>